<keyword evidence="3" id="KW-0314">Glutamate biosynthesis</keyword>
<evidence type="ECO:0000259" key="5">
    <source>
        <dbReference type="PROSITE" id="PS51379"/>
    </source>
</evidence>
<comment type="caution">
    <text evidence="6">The sequence shown here is derived from an EMBL/GenBank/DDBJ whole genome shotgun (WGS) entry which is preliminary data.</text>
</comment>
<evidence type="ECO:0000313" key="6">
    <source>
        <dbReference type="EMBL" id="MEY8001100.1"/>
    </source>
</evidence>
<dbReference type="SUPFAM" id="SSF46548">
    <property type="entry name" value="alpha-helical ferredoxin"/>
    <property type="match status" value="1"/>
</dbReference>
<keyword evidence="7" id="KW-1185">Reference proteome</keyword>
<evidence type="ECO:0000256" key="2">
    <source>
        <dbReference type="ARBA" id="ARBA00023002"/>
    </source>
</evidence>
<evidence type="ECO:0000256" key="3">
    <source>
        <dbReference type="ARBA" id="ARBA00023164"/>
    </source>
</evidence>
<name>A0ABV4BQP0_9CLOT</name>
<sequence>MGKITGFKEYKRENPEKRGVKERIKDYKEIYCKFPKDKLRIQAARCMNCGTPFCNWGCPIENIIPDWNDFIYKDEWKKAFERLCLTNNFPEFTGRICPAICEGACTLGVNREPVSIKEIELNIIEKAFEEGWITPNLPRVKTGKNIAVIGSGPSGLAAAAELNSVGHDVTVFERSDEIGGLLRYGIPDFKLEKHIVDRRINIMKIEGINFRTNINVGEEYSADKLIKNFDAVILTGGSTIPRDLKIQGRQLNGIHFAVDFLKQQNMRLAGKKIMEEEITAKGKIVVVIGGGDTGSDCIGTSIRQGAKAVYQYEVMPKQPLMRDDTMPWPTFPKILKVTTSHEEGCKREWCISTEKFAGEEGVVKTLHGVKVKWEKENGKMKMVNIPGTEFHQKVDLVLLAMGFIHPKHEGLLNDIGVEFDGRGNVKADKNYMTNKEGIFTAGDMRRGQSLVVWALKDGRRVAQKVDYYLMGETSLRG</sequence>
<evidence type="ECO:0000313" key="7">
    <source>
        <dbReference type="Proteomes" id="UP001564657"/>
    </source>
</evidence>
<dbReference type="InterPro" id="IPR009051">
    <property type="entry name" value="Helical_ferredxn"/>
</dbReference>
<dbReference type="PANTHER" id="PTHR43100">
    <property type="entry name" value="GLUTAMATE SYNTHASE [NADPH] SMALL CHAIN"/>
    <property type="match status" value="1"/>
</dbReference>
<keyword evidence="1" id="KW-0028">Amino-acid biosynthesis</keyword>
<evidence type="ECO:0000256" key="1">
    <source>
        <dbReference type="ARBA" id="ARBA00022605"/>
    </source>
</evidence>
<reference evidence="6 7" key="1">
    <citation type="submission" date="2024-08" db="EMBL/GenBank/DDBJ databases">
        <title>Clostridium lapicellarii sp. nov., and Clostridium renhuaiense sp. nov., two species isolated from the mud in a fermentation cellar used for producing sauce-flavour Chinese liquors.</title>
        <authorList>
            <person name="Yang F."/>
            <person name="Wang H."/>
            <person name="Chen L.Q."/>
            <person name="Zhou N."/>
            <person name="Lu J.J."/>
            <person name="Pu X.X."/>
            <person name="Wan B."/>
            <person name="Wang L."/>
            <person name="Liu S.J."/>
        </authorList>
    </citation>
    <scope>NUCLEOTIDE SEQUENCE [LARGE SCALE GENOMIC DNA]</scope>
    <source>
        <strain evidence="6 7">MT-5</strain>
    </source>
</reference>
<accession>A0ABV4BQP0</accession>
<feature type="domain" description="4Fe-4S ferredoxin-type" evidence="5">
    <location>
        <begin position="37"/>
        <end position="68"/>
    </location>
</feature>
<dbReference type="InterPro" id="IPR036188">
    <property type="entry name" value="FAD/NAD-bd_sf"/>
</dbReference>
<dbReference type="NCBIfam" id="TIGR01317">
    <property type="entry name" value="GOGAT_sm_gam"/>
    <property type="match status" value="1"/>
</dbReference>
<dbReference type="Proteomes" id="UP001564657">
    <property type="component" value="Unassembled WGS sequence"/>
</dbReference>
<dbReference type="PRINTS" id="PR00419">
    <property type="entry name" value="ADXRDTASE"/>
</dbReference>
<keyword evidence="2" id="KW-0560">Oxidoreductase</keyword>
<dbReference type="Gene3D" id="1.10.1060.10">
    <property type="entry name" value="Alpha-helical ferredoxin"/>
    <property type="match status" value="1"/>
</dbReference>
<gene>
    <name evidence="6" type="ORF">AB8U03_13040</name>
</gene>
<dbReference type="EMBL" id="JBGEWD010000013">
    <property type="protein sequence ID" value="MEY8001100.1"/>
    <property type="molecule type" value="Genomic_DNA"/>
</dbReference>
<dbReference type="InterPro" id="IPR017896">
    <property type="entry name" value="4Fe4S_Fe-S-bd"/>
</dbReference>
<dbReference type="Pfam" id="PF14691">
    <property type="entry name" value="Fer4_20"/>
    <property type="match status" value="1"/>
</dbReference>
<dbReference type="InterPro" id="IPR051394">
    <property type="entry name" value="Glutamate_Synthase"/>
</dbReference>
<dbReference type="InterPro" id="IPR006005">
    <property type="entry name" value="Glut_synth_ssu1"/>
</dbReference>
<protein>
    <submittedName>
        <fullName evidence="6">Glutamate synthase subunit beta</fullName>
    </submittedName>
</protein>
<dbReference type="InterPro" id="IPR023753">
    <property type="entry name" value="FAD/NAD-binding_dom"/>
</dbReference>
<organism evidence="6 7">
    <name type="scientific">Clostridium moutaii</name>
    <dbReference type="NCBI Taxonomy" id="3240932"/>
    <lineage>
        <taxon>Bacteria</taxon>
        <taxon>Bacillati</taxon>
        <taxon>Bacillota</taxon>
        <taxon>Clostridia</taxon>
        <taxon>Eubacteriales</taxon>
        <taxon>Clostridiaceae</taxon>
        <taxon>Clostridium</taxon>
    </lineage>
</organism>
<proteinExistence type="predicted"/>
<dbReference type="PROSITE" id="PS51379">
    <property type="entry name" value="4FE4S_FER_2"/>
    <property type="match status" value="1"/>
</dbReference>
<dbReference type="SUPFAM" id="SSF51971">
    <property type="entry name" value="Nucleotide-binding domain"/>
    <property type="match status" value="2"/>
</dbReference>
<evidence type="ECO:0000256" key="4">
    <source>
        <dbReference type="ARBA" id="ARBA00029440"/>
    </source>
</evidence>
<dbReference type="InterPro" id="IPR028261">
    <property type="entry name" value="DPD_II"/>
</dbReference>
<dbReference type="PANTHER" id="PTHR43100:SF1">
    <property type="entry name" value="GLUTAMATE SYNTHASE [NADPH] SMALL CHAIN"/>
    <property type="match status" value="1"/>
</dbReference>
<dbReference type="Pfam" id="PF07992">
    <property type="entry name" value="Pyr_redox_2"/>
    <property type="match status" value="1"/>
</dbReference>
<dbReference type="Gene3D" id="3.50.50.60">
    <property type="entry name" value="FAD/NAD(P)-binding domain"/>
    <property type="match status" value="2"/>
</dbReference>
<dbReference type="RefSeq" id="WP_369704996.1">
    <property type="nucleotide sequence ID" value="NZ_JBGEWD010000013.1"/>
</dbReference>
<comment type="pathway">
    <text evidence="4">Amino-acid biosynthesis.</text>
</comment>